<dbReference type="InterPro" id="IPR000084">
    <property type="entry name" value="PE-PGRS_N"/>
</dbReference>
<evidence type="ECO:0000313" key="5">
    <source>
        <dbReference type="Proteomes" id="UP001195724"/>
    </source>
</evidence>
<dbReference type="RefSeq" id="WP_204841569.1">
    <property type="nucleotide sequence ID" value="NZ_JAFBCL010000001.1"/>
</dbReference>
<keyword evidence="5" id="KW-1185">Reference proteome</keyword>
<accession>A0A8T8I247</accession>
<name>A0A8T8I247_9PSEU</name>
<dbReference type="EMBL" id="JAFBCL010000001">
    <property type="protein sequence ID" value="MBM7810624.1"/>
    <property type="molecule type" value="Genomic_DNA"/>
</dbReference>
<organism evidence="3 4">
    <name type="scientific">Saccharothrix algeriensis</name>
    <dbReference type="NCBI Taxonomy" id="173560"/>
    <lineage>
        <taxon>Bacteria</taxon>
        <taxon>Bacillati</taxon>
        <taxon>Actinomycetota</taxon>
        <taxon>Actinomycetes</taxon>
        <taxon>Pseudonocardiales</taxon>
        <taxon>Pseudonocardiaceae</taxon>
        <taxon>Saccharothrix</taxon>
    </lineage>
</organism>
<dbReference type="Pfam" id="PF00934">
    <property type="entry name" value="PE"/>
    <property type="match status" value="1"/>
</dbReference>
<proteinExistence type="predicted"/>
<evidence type="ECO:0000259" key="1">
    <source>
        <dbReference type="Pfam" id="PF00934"/>
    </source>
</evidence>
<sequence length="119" mass="12979">MPFLADGSGGGAGTVAPVAMQVEPGQILALKARYEAVRDMVQDFLHGSREDLRGRALADDDVSKDAADAFRRNAGMALDVTVRFLDELNLNIDQLDQAAKTYRSVEDRNTTDLQQNRGI</sequence>
<dbReference type="AlphaFoldDB" id="A0A8T8I247"/>
<feature type="domain" description="PE" evidence="1">
    <location>
        <begin position="20"/>
        <end position="109"/>
    </location>
</feature>
<dbReference type="EMBL" id="CP072788">
    <property type="protein sequence ID" value="QTR04711.1"/>
    <property type="molecule type" value="Genomic_DNA"/>
</dbReference>
<reference evidence="3" key="2">
    <citation type="submission" date="2021-04" db="EMBL/GenBank/DDBJ databases">
        <title>Saccharothrix algeriensis WGS.</title>
        <authorList>
            <person name="Stuskova K."/>
            <person name="Hakalova E."/>
            <person name="Tebbal A.B."/>
            <person name="Eichmeier A."/>
        </authorList>
    </citation>
    <scope>NUCLEOTIDE SEQUENCE</scope>
    <source>
        <strain evidence="3">NRRL B-24137</strain>
    </source>
</reference>
<evidence type="ECO:0000313" key="4">
    <source>
        <dbReference type="Proteomes" id="UP000671828"/>
    </source>
</evidence>
<dbReference type="Proteomes" id="UP000671828">
    <property type="component" value="Chromosome"/>
</dbReference>
<evidence type="ECO:0000313" key="2">
    <source>
        <dbReference type="EMBL" id="MBM7810624.1"/>
    </source>
</evidence>
<dbReference type="Proteomes" id="UP001195724">
    <property type="component" value="Unassembled WGS sequence"/>
</dbReference>
<evidence type="ECO:0000313" key="3">
    <source>
        <dbReference type="EMBL" id="QTR04711.1"/>
    </source>
</evidence>
<reference evidence="2 5" key="1">
    <citation type="submission" date="2021-01" db="EMBL/GenBank/DDBJ databases">
        <title>Sequencing the genomes of 1000 actinobacteria strains.</title>
        <authorList>
            <person name="Klenk H.-P."/>
        </authorList>
    </citation>
    <scope>NUCLEOTIDE SEQUENCE [LARGE SCALE GENOMIC DNA]</scope>
    <source>
        <strain evidence="2 5">DSM 44581</strain>
    </source>
</reference>
<gene>
    <name evidence="3" type="ORF">J7S33_07735</name>
    <name evidence="2" type="ORF">JOE68_001489</name>
</gene>
<protein>
    <submittedName>
        <fullName evidence="3">PE domain-containing protein</fullName>
    </submittedName>
</protein>